<dbReference type="Proteomes" id="UP001163823">
    <property type="component" value="Chromosome 8"/>
</dbReference>
<evidence type="ECO:0000313" key="10">
    <source>
        <dbReference type="EMBL" id="KAJ7958285.1"/>
    </source>
</evidence>
<protein>
    <recommendedName>
        <fullName evidence="9">Phytosulfokine</fullName>
    </recommendedName>
    <component>
        <recommendedName>
            <fullName evidence="9">Phytosulfokine-alpha</fullName>
            <shortName evidence="9">PSK-alpha</shortName>
            <shortName evidence="9">Phytosulfokine-a</shortName>
        </recommendedName>
    </component>
    <component>
        <recommendedName>
            <fullName evidence="9">Phytosulfokine-beta</fullName>
            <shortName evidence="9">PSK-beta</shortName>
            <shortName evidence="9">Phytosulfokine-b</shortName>
        </recommendedName>
    </component>
</protein>
<evidence type="ECO:0000256" key="8">
    <source>
        <dbReference type="ARBA" id="ARBA00023030"/>
    </source>
</evidence>
<evidence type="ECO:0000256" key="2">
    <source>
        <dbReference type="ARBA" id="ARBA00010781"/>
    </source>
</evidence>
<sequence>MSKVLGIFFFTVTLLLSFKLIYGARSPAALITSRDRLLHGDVVESEKGVELEHDDESCEGVKEPEECLMRRTLAAHVDYIYTQKHEP</sequence>
<dbReference type="GO" id="GO:0008283">
    <property type="term" value="P:cell population proliferation"/>
    <property type="evidence" value="ECO:0007669"/>
    <property type="project" value="UniProtKB-UniRule"/>
</dbReference>
<accession>A0AAD7LJQ1</accession>
<dbReference type="Pfam" id="PF06404">
    <property type="entry name" value="PSK"/>
    <property type="match status" value="1"/>
</dbReference>
<evidence type="ECO:0000256" key="1">
    <source>
        <dbReference type="ARBA" id="ARBA00004613"/>
    </source>
</evidence>
<keyword evidence="5 9" id="KW-0765">Sulfation</keyword>
<comment type="function">
    <text evidence="9">Promotes plant cell differentiation, organogenesis and somatic embryogenesis as well as cell proliferation.</text>
</comment>
<dbReference type="GO" id="GO:0005576">
    <property type="term" value="C:extracellular region"/>
    <property type="evidence" value="ECO:0007669"/>
    <property type="project" value="UniProtKB-SubCell"/>
</dbReference>
<evidence type="ECO:0000256" key="4">
    <source>
        <dbReference type="ARBA" id="ARBA00022525"/>
    </source>
</evidence>
<evidence type="ECO:0000256" key="5">
    <source>
        <dbReference type="ARBA" id="ARBA00022641"/>
    </source>
</evidence>
<dbReference type="PANTHER" id="PTHR33285">
    <property type="entry name" value="PHYTOSULFOKINES 3"/>
    <property type="match status" value="1"/>
</dbReference>
<evidence type="ECO:0000256" key="7">
    <source>
        <dbReference type="ARBA" id="ARBA00022782"/>
    </source>
</evidence>
<keyword evidence="3 9" id="KW-0217">Developmental protein</keyword>
<proteinExistence type="inferred from homology"/>
<keyword evidence="4 9" id="KW-0964">Secreted</keyword>
<dbReference type="KEGG" id="qsa:O6P43_019038"/>
<keyword evidence="6 9" id="KW-0732">Signal</keyword>
<dbReference type="GO" id="GO:0030154">
    <property type="term" value="P:cell differentiation"/>
    <property type="evidence" value="ECO:0007669"/>
    <property type="project" value="UniProtKB-UniRule"/>
</dbReference>
<comment type="caution">
    <text evidence="10">The sequence shown here is derived from an EMBL/GenBank/DDBJ whole genome shotgun (WGS) entry which is preliminary data.</text>
</comment>
<keyword evidence="7 9" id="KW-0221">Differentiation</keyword>
<keyword evidence="11" id="KW-1185">Reference proteome</keyword>
<keyword evidence="8 9" id="KW-0339">Growth factor</keyword>
<dbReference type="PANTHER" id="PTHR33285:SF55">
    <property type="entry name" value="PHYTOSULFOKINES 3"/>
    <property type="match status" value="1"/>
</dbReference>
<organism evidence="10 11">
    <name type="scientific">Quillaja saponaria</name>
    <name type="common">Soap bark tree</name>
    <dbReference type="NCBI Taxonomy" id="32244"/>
    <lineage>
        <taxon>Eukaryota</taxon>
        <taxon>Viridiplantae</taxon>
        <taxon>Streptophyta</taxon>
        <taxon>Embryophyta</taxon>
        <taxon>Tracheophyta</taxon>
        <taxon>Spermatophyta</taxon>
        <taxon>Magnoliopsida</taxon>
        <taxon>eudicotyledons</taxon>
        <taxon>Gunneridae</taxon>
        <taxon>Pentapetalae</taxon>
        <taxon>rosids</taxon>
        <taxon>fabids</taxon>
        <taxon>Fabales</taxon>
        <taxon>Quillajaceae</taxon>
        <taxon>Quillaja</taxon>
    </lineage>
</organism>
<feature type="chain" id="PRO_5041775045" description="Phytosulfokine" evidence="9">
    <location>
        <begin position="24"/>
        <end position="87"/>
    </location>
</feature>
<dbReference type="AlphaFoldDB" id="A0AAD7LJQ1"/>
<name>A0AAD7LJQ1_QUISA</name>
<evidence type="ECO:0000256" key="6">
    <source>
        <dbReference type="ARBA" id="ARBA00022729"/>
    </source>
</evidence>
<dbReference type="InterPro" id="IPR009438">
    <property type="entry name" value="Phytosulfokine"/>
</dbReference>
<comment type="PTM">
    <text evidence="9">Sulfation is important for activity and for the binding to a putative membrane receptor.</text>
</comment>
<feature type="signal peptide" evidence="9">
    <location>
        <begin position="1"/>
        <end position="23"/>
    </location>
</feature>
<evidence type="ECO:0000256" key="9">
    <source>
        <dbReference type="RuleBase" id="RU368031"/>
    </source>
</evidence>
<dbReference type="EMBL" id="JARAOO010000008">
    <property type="protein sequence ID" value="KAJ7958285.1"/>
    <property type="molecule type" value="Genomic_DNA"/>
</dbReference>
<comment type="subcellular location">
    <subcellularLocation>
        <location evidence="1 9">Secreted</location>
    </subcellularLocation>
</comment>
<gene>
    <name evidence="10" type="ORF">O6P43_019038</name>
</gene>
<dbReference type="GO" id="GO:0008083">
    <property type="term" value="F:growth factor activity"/>
    <property type="evidence" value="ECO:0007669"/>
    <property type="project" value="UniProtKB-UniRule"/>
</dbReference>
<evidence type="ECO:0000313" key="11">
    <source>
        <dbReference type="Proteomes" id="UP001163823"/>
    </source>
</evidence>
<comment type="similarity">
    <text evidence="2 9">Belongs to the phytosulfokine family.</text>
</comment>
<evidence type="ECO:0000256" key="3">
    <source>
        <dbReference type="ARBA" id="ARBA00022473"/>
    </source>
</evidence>
<comment type="PTM">
    <text evidence="9">PSK-alpha is produced by endopeptidase digestion. PSK-beta is produced from PSK-alpha by exopeptidase digestion.</text>
</comment>
<reference evidence="10" key="1">
    <citation type="journal article" date="2023" name="Science">
        <title>Elucidation of the pathway for biosynthesis of saponin adjuvants from the soapbark tree.</title>
        <authorList>
            <person name="Reed J."/>
            <person name="Orme A."/>
            <person name="El-Demerdash A."/>
            <person name="Owen C."/>
            <person name="Martin L.B.B."/>
            <person name="Misra R.C."/>
            <person name="Kikuchi S."/>
            <person name="Rejzek M."/>
            <person name="Martin A.C."/>
            <person name="Harkess A."/>
            <person name="Leebens-Mack J."/>
            <person name="Louveau T."/>
            <person name="Stephenson M.J."/>
            <person name="Osbourn A."/>
        </authorList>
    </citation>
    <scope>NUCLEOTIDE SEQUENCE</scope>
    <source>
        <strain evidence="10">S10</strain>
    </source>
</reference>